<dbReference type="AlphaFoldDB" id="A0A1Y4LZE7"/>
<dbReference type="RefSeq" id="WP_087158020.1">
    <property type="nucleotide sequence ID" value="NZ_NFKM01000001.1"/>
</dbReference>
<dbReference type="InterPro" id="IPR001555">
    <property type="entry name" value="GART_AS"/>
</dbReference>
<evidence type="ECO:0000256" key="2">
    <source>
        <dbReference type="ARBA" id="ARBA00022563"/>
    </source>
</evidence>
<dbReference type="Gene3D" id="3.40.50.170">
    <property type="entry name" value="Formyl transferase, N-terminal domain"/>
    <property type="match status" value="1"/>
</dbReference>
<feature type="binding site" evidence="8">
    <location>
        <position position="98"/>
    </location>
    <ligand>
        <name>(6R)-10-formyltetrahydrofolate</name>
        <dbReference type="ChEBI" id="CHEBI:195366"/>
    </ligand>
</feature>
<dbReference type="GO" id="GO:0006730">
    <property type="term" value="P:one-carbon metabolic process"/>
    <property type="evidence" value="ECO:0007669"/>
    <property type="project" value="UniProtKB-KW"/>
</dbReference>
<dbReference type="GO" id="GO:0006189">
    <property type="term" value="P:'de novo' IMP biosynthetic process"/>
    <property type="evidence" value="ECO:0007669"/>
    <property type="project" value="UniProtKB-UniRule"/>
</dbReference>
<dbReference type="PANTHER" id="PTHR43369">
    <property type="entry name" value="PHOSPHORIBOSYLGLYCINAMIDE FORMYLTRANSFERASE"/>
    <property type="match status" value="1"/>
</dbReference>
<dbReference type="InterPro" id="IPR004607">
    <property type="entry name" value="GART"/>
</dbReference>
<sequence>MLRLAVLVSGGGTDLQSIIDEHKKGNINCEIALVISNRKSAYGLERAKQAGIPTACIKDQKELLKKLQDEKIDFIVLAGYLAILQEDLIKAYPNKIINIHPSLIPSFCGPGMYGLHVHEAALDKGVKVSGATVHFVSEEVDGGPIIYQEAVSIADLDTAEAIQKRVLEIEHKILPMVVRYYCEDRIRIEKGRVHIL</sequence>
<protein>
    <recommendedName>
        <fullName evidence="8">Phosphoribosylglycinamide formyltransferase</fullName>
        <ecNumber evidence="8">2.1.2.2</ecNumber>
    </recommendedName>
    <alternativeName>
        <fullName evidence="8">5'-phosphoribosylglycinamide transformylase</fullName>
    </alternativeName>
    <alternativeName>
        <fullName evidence="8">GAR transformylase</fullName>
        <shortName evidence="8">GART</shortName>
    </alternativeName>
</protein>
<evidence type="ECO:0000313" key="10">
    <source>
        <dbReference type="EMBL" id="OUP61964.1"/>
    </source>
</evidence>
<proteinExistence type="inferred from homology"/>
<dbReference type="HAMAP" id="MF_01930">
    <property type="entry name" value="PurN"/>
    <property type="match status" value="1"/>
</dbReference>
<feature type="site" description="Raises pKa of active site His" evidence="8">
    <location>
        <position position="141"/>
    </location>
</feature>
<evidence type="ECO:0000256" key="7">
    <source>
        <dbReference type="ARBA" id="ARBA00047664"/>
    </source>
</evidence>
<comment type="pathway">
    <text evidence="1 8">Purine metabolism; IMP biosynthesis via de novo pathway; N(2)-formyl-N(1)-(5-phospho-D-ribosyl)glycinamide from N(1)-(5-phospho-D-ribosyl)glycinamide (10-formyl THF route): step 1/1.</text>
</comment>
<dbReference type="InterPro" id="IPR002376">
    <property type="entry name" value="Formyl_transf_N"/>
</dbReference>
<reference evidence="11" key="1">
    <citation type="submission" date="2017-04" db="EMBL/GenBank/DDBJ databases">
        <title>Function of individual gut microbiota members based on whole genome sequencing of pure cultures obtained from chicken caecum.</title>
        <authorList>
            <person name="Medvecky M."/>
            <person name="Cejkova D."/>
            <person name="Polansky O."/>
            <person name="Karasova D."/>
            <person name="Kubasova T."/>
            <person name="Cizek A."/>
            <person name="Rychlik I."/>
        </authorList>
    </citation>
    <scope>NUCLEOTIDE SEQUENCE [LARGE SCALE GENOMIC DNA]</scope>
    <source>
        <strain evidence="11">An178</strain>
    </source>
</reference>
<organism evidence="10 11">
    <name type="scientific">Faecalitalea cylindroides</name>
    <dbReference type="NCBI Taxonomy" id="39483"/>
    <lineage>
        <taxon>Bacteria</taxon>
        <taxon>Bacillati</taxon>
        <taxon>Bacillota</taxon>
        <taxon>Erysipelotrichia</taxon>
        <taxon>Erysipelotrichales</taxon>
        <taxon>Erysipelotrichaceae</taxon>
        <taxon>Faecalitalea</taxon>
    </lineage>
</organism>
<dbReference type="GO" id="GO:0005737">
    <property type="term" value="C:cytoplasm"/>
    <property type="evidence" value="ECO:0007669"/>
    <property type="project" value="TreeGrafter"/>
</dbReference>
<evidence type="ECO:0000256" key="3">
    <source>
        <dbReference type="ARBA" id="ARBA00022679"/>
    </source>
</evidence>
<dbReference type="CDD" id="cd08645">
    <property type="entry name" value="FMT_core_GART"/>
    <property type="match status" value="1"/>
</dbReference>
<dbReference type="PROSITE" id="PS00373">
    <property type="entry name" value="GART"/>
    <property type="match status" value="1"/>
</dbReference>
<evidence type="ECO:0000256" key="4">
    <source>
        <dbReference type="ARBA" id="ARBA00022755"/>
    </source>
</evidence>
<feature type="active site" description="Proton donor" evidence="8">
    <location>
        <position position="100"/>
    </location>
</feature>
<evidence type="ECO:0000256" key="6">
    <source>
        <dbReference type="ARBA" id="ARBA00038440"/>
    </source>
</evidence>
<dbReference type="EC" id="2.1.2.2" evidence="8"/>
<dbReference type="GO" id="GO:0004644">
    <property type="term" value="F:phosphoribosylglycinamide formyltransferase activity"/>
    <property type="evidence" value="ECO:0007669"/>
    <property type="project" value="UniProtKB-UniRule"/>
</dbReference>
<gene>
    <name evidence="8" type="primary">purN</name>
    <name evidence="10" type="ORF">B5F14_00840</name>
</gene>
<name>A0A1Y4LZE7_9FIRM</name>
<dbReference type="InterPro" id="IPR004810">
    <property type="entry name" value="PurU"/>
</dbReference>
<comment type="caution">
    <text evidence="10">The sequence shown here is derived from an EMBL/GenBank/DDBJ whole genome shotgun (WGS) entry which is preliminary data.</text>
</comment>
<dbReference type="EMBL" id="NFKM01000001">
    <property type="protein sequence ID" value="OUP61964.1"/>
    <property type="molecule type" value="Genomic_DNA"/>
</dbReference>
<evidence type="ECO:0000256" key="8">
    <source>
        <dbReference type="HAMAP-Rule" id="MF_01930"/>
    </source>
</evidence>
<dbReference type="GO" id="GO:0008864">
    <property type="term" value="F:formyltetrahydrofolate deformylase activity"/>
    <property type="evidence" value="ECO:0007669"/>
    <property type="project" value="InterPro"/>
</dbReference>
<keyword evidence="11" id="KW-1185">Reference proteome</keyword>
<keyword evidence="5" id="KW-0378">Hydrolase</keyword>
<evidence type="ECO:0000259" key="9">
    <source>
        <dbReference type="Pfam" id="PF00551"/>
    </source>
</evidence>
<dbReference type="PANTHER" id="PTHR43369:SF2">
    <property type="entry name" value="PHOSPHORIBOSYLGLYCINAMIDE FORMYLTRANSFERASE"/>
    <property type="match status" value="1"/>
</dbReference>
<keyword evidence="4 8" id="KW-0658">Purine biosynthesis</keyword>
<dbReference type="NCBIfam" id="TIGR00639">
    <property type="entry name" value="PurN"/>
    <property type="match status" value="1"/>
</dbReference>
<comment type="catalytic activity">
    <reaction evidence="7 8">
        <text>N(1)-(5-phospho-beta-D-ribosyl)glycinamide + (6R)-10-formyltetrahydrofolate = N(2)-formyl-N(1)-(5-phospho-beta-D-ribosyl)glycinamide + (6S)-5,6,7,8-tetrahydrofolate + H(+)</text>
        <dbReference type="Rhea" id="RHEA:15053"/>
        <dbReference type="ChEBI" id="CHEBI:15378"/>
        <dbReference type="ChEBI" id="CHEBI:57453"/>
        <dbReference type="ChEBI" id="CHEBI:143788"/>
        <dbReference type="ChEBI" id="CHEBI:147286"/>
        <dbReference type="ChEBI" id="CHEBI:195366"/>
        <dbReference type="EC" id="2.1.2.2"/>
    </reaction>
</comment>
<feature type="domain" description="Formyl transferase N-terminal" evidence="9">
    <location>
        <begin position="3"/>
        <end position="178"/>
    </location>
</feature>
<dbReference type="UniPathway" id="UPA00074">
    <property type="reaction ID" value="UER00126"/>
</dbReference>
<dbReference type="Pfam" id="PF00551">
    <property type="entry name" value="Formyl_trans_N"/>
    <property type="match status" value="1"/>
</dbReference>
<dbReference type="SUPFAM" id="SSF53328">
    <property type="entry name" value="Formyltransferase"/>
    <property type="match status" value="1"/>
</dbReference>
<dbReference type="PRINTS" id="PR01575">
    <property type="entry name" value="FFH4HYDRLASE"/>
</dbReference>
<keyword evidence="2" id="KW-0554">One-carbon metabolism</keyword>
<comment type="caution">
    <text evidence="8">Lacks conserved residue(s) required for the propagation of feature annotation.</text>
</comment>
<keyword evidence="3 8" id="KW-0808">Transferase</keyword>
<accession>A0A1Y4LZE7</accession>
<dbReference type="Proteomes" id="UP000195447">
    <property type="component" value="Unassembled WGS sequence"/>
</dbReference>
<dbReference type="InterPro" id="IPR036477">
    <property type="entry name" value="Formyl_transf_N_sf"/>
</dbReference>
<evidence type="ECO:0000256" key="5">
    <source>
        <dbReference type="ARBA" id="ARBA00022801"/>
    </source>
</evidence>
<evidence type="ECO:0000313" key="11">
    <source>
        <dbReference type="Proteomes" id="UP000195447"/>
    </source>
</evidence>
<comment type="function">
    <text evidence="8">Catalyzes the transfer of a formyl group from 10-formyltetrahydrofolate to 5-phospho-ribosyl-glycinamide (GAR), producing 5-phospho-ribosyl-N-formylglycinamide (FGAR) and tetrahydrofolate.</text>
</comment>
<evidence type="ECO:0000256" key="1">
    <source>
        <dbReference type="ARBA" id="ARBA00005054"/>
    </source>
</evidence>
<comment type="similarity">
    <text evidence="6 8">Belongs to the GART family.</text>
</comment>